<evidence type="ECO:0000313" key="2">
    <source>
        <dbReference type="EMBL" id="MFC0626756.1"/>
    </source>
</evidence>
<evidence type="ECO:0000313" key="3">
    <source>
        <dbReference type="Proteomes" id="UP001589890"/>
    </source>
</evidence>
<dbReference type="SUPFAM" id="SSF51011">
    <property type="entry name" value="Glycosyl hydrolase domain"/>
    <property type="match status" value="1"/>
</dbReference>
<dbReference type="EMBL" id="JBHLTC010000029">
    <property type="protein sequence ID" value="MFC0626756.1"/>
    <property type="molecule type" value="Genomic_DNA"/>
</dbReference>
<comment type="caution">
    <text evidence="2">The sequence shown here is derived from an EMBL/GenBank/DDBJ whole genome shotgun (WGS) entry which is preliminary data.</text>
</comment>
<reference evidence="2 3" key="1">
    <citation type="submission" date="2024-09" db="EMBL/GenBank/DDBJ databases">
        <authorList>
            <person name="Sun Q."/>
            <person name="Mori K."/>
        </authorList>
    </citation>
    <scope>NUCLEOTIDE SEQUENCE [LARGE SCALE GENOMIC DNA]</scope>
    <source>
        <strain evidence="2 3">CGMCC 1.15906</strain>
    </source>
</reference>
<organism evidence="2 3">
    <name type="scientific">Kribbella deserti</name>
    <dbReference type="NCBI Taxonomy" id="1926257"/>
    <lineage>
        <taxon>Bacteria</taxon>
        <taxon>Bacillati</taxon>
        <taxon>Actinomycetota</taxon>
        <taxon>Actinomycetes</taxon>
        <taxon>Propionibacteriales</taxon>
        <taxon>Kribbellaceae</taxon>
        <taxon>Kribbella</taxon>
    </lineage>
</organism>
<protein>
    <recommendedName>
        <fullName evidence="4">DUF3459 domain-containing protein</fullName>
    </recommendedName>
</protein>
<keyword evidence="3" id="KW-1185">Reference proteome</keyword>
<dbReference type="RefSeq" id="WP_380050730.1">
    <property type="nucleotide sequence ID" value="NZ_JBHLTC010000029.1"/>
</dbReference>
<sequence length="233" mass="25351">MFPTRVPDFVNQDQLGTDATPADNNFDREHPLYKQISALASYTRRDPIWKRGNQVLRHTDADVVAFSRIAGTEYLVLANSSNQPRALDVPVGAAGMTYDQDWPVRRTRSLRSLDQSTVQVTVPALSAAVYRSRNALPPTAHAPAPRLSVGGKTSDGRTALIADVPGVPFAQATFAARVEGQSDWTHLGTDDAGPYRVYPDLTKLPGAAPDRAVRLRVVIKDSVNRLGVATLTH</sequence>
<dbReference type="Proteomes" id="UP001589890">
    <property type="component" value="Unassembled WGS sequence"/>
</dbReference>
<evidence type="ECO:0008006" key="4">
    <source>
        <dbReference type="Google" id="ProtNLM"/>
    </source>
</evidence>
<dbReference type="InterPro" id="IPR013780">
    <property type="entry name" value="Glyco_hydro_b"/>
</dbReference>
<proteinExistence type="predicted"/>
<feature type="region of interest" description="Disordered" evidence="1">
    <location>
        <begin position="1"/>
        <end position="27"/>
    </location>
</feature>
<accession>A0ABV6QQ35</accession>
<gene>
    <name evidence="2" type="ORF">ACFFGN_21930</name>
</gene>
<name>A0ABV6QQ35_9ACTN</name>
<evidence type="ECO:0000256" key="1">
    <source>
        <dbReference type="SAM" id="MobiDB-lite"/>
    </source>
</evidence>
<dbReference type="Gene3D" id="2.60.40.1180">
    <property type="entry name" value="Golgi alpha-mannosidase II"/>
    <property type="match status" value="1"/>
</dbReference>